<evidence type="ECO:0000313" key="1">
    <source>
        <dbReference type="EMBL" id="WMC09215.1"/>
    </source>
</evidence>
<keyword evidence="2" id="KW-1185">Reference proteome</keyword>
<dbReference type="SUPFAM" id="SSF53756">
    <property type="entry name" value="UDP-Glycosyltransferase/glycogen phosphorylase"/>
    <property type="match status" value="1"/>
</dbReference>
<evidence type="ECO:0000313" key="2">
    <source>
        <dbReference type="Proteomes" id="UP001223802"/>
    </source>
</evidence>
<accession>A0AA50KLK2</accession>
<dbReference type="CDD" id="cd01635">
    <property type="entry name" value="Glycosyltransferase_GTB-type"/>
    <property type="match status" value="1"/>
</dbReference>
<dbReference type="Proteomes" id="UP001223802">
    <property type="component" value="Chromosome"/>
</dbReference>
<dbReference type="PANTHER" id="PTHR46656">
    <property type="entry name" value="PUTATIVE-RELATED"/>
    <property type="match status" value="1"/>
</dbReference>
<dbReference type="KEGG" id="ope:PU634_08730"/>
<protein>
    <submittedName>
        <fullName evidence="1">Glycosyltransferase family 1 protein</fullName>
    </submittedName>
</protein>
<dbReference type="AlphaFoldDB" id="A0AA50KLK2"/>
<dbReference type="PANTHER" id="PTHR46656:SF3">
    <property type="entry name" value="PUTATIVE-RELATED"/>
    <property type="match status" value="1"/>
</dbReference>
<proteinExistence type="predicted"/>
<name>A0AA50KLK2_9GAMM</name>
<gene>
    <name evidence="1" type="ORF">PU634_08730</name>
</gene>
<organism evidence="1 2">
    <name type="scientific">Oceanimonas pelagia</name>
    <dbReference type="NCBI Taxonomy" id="3028314"/>
    <lineage>
        <taxon>Bacteria</taxon>
        <taxon>Pseudomonadati</taxon>
        <taxon>Pseudomonadota</taxon>
        <taxon>Gammaproteobacteria</taxon>
        <taxon>Aeromonadales</taxon>
        <taxon>Aeromonadaceae</taxon>
        <taxon>Oceanimonas</taxon>
    </lineage>
</organism>
<dbReference type="EMBL" id="CP118224">
    <property type="protein sequence ID" value="WMC09215.1"/>
    <property type="molecule type" value="Genomic_DNA"/>
</dbReference>
<sequence>MNRAKPQCPVSLAASSDLANHPYNQPVPLPFDLPTRFYAGMYVIWLLRPALQQRFPLHKRRRKDYLKFLAWCVGIGRRQYALLRENQAWNRELDQPITLPSLRGDQWQGCYTKAVYLAGIYRAGFWPAFYLHNKKIRHRATRWFFRDGRELLGFSKLPQWQQQQVLTNFGSTEHFLHAITLPKDHQSEHGIARLKEMNKDILSLTVTPNVDAMPEPSCANAISQPEAWLASLCWPITTRLLSTKYKKHPRASVQTLATTMEAVNHLKWERTASYSTLPFGVNLYGYARGELGIGEDVRMMALSLKAADIPFCIINIEPGNDVSQQDSSAEHWISQEPKYHINIFCMTGIEHCRLVCEQGLALLQNHYNIGLWPWELPQWPEPWEHSFHLVDEIWGISQYTSNAYHQAPVPVHTMPLPVTLGEVSNKQRQHWQLPEQAYLFMFSFDMNSTLARKNPAGLINAFLQAFPDKTASEVGLVLKISHLKQEDPEWQKLAALIKQDARIHLVYEELRRPDVLALYGCCNCYVSLHRAEGFGRGLAEAQLLGLQLIATGYSGNMDYCTPPTLLVDSRLTPLQPGEYFYGDGQHWAEPDIFHAAKLMQQCVKHERNIKKLKYDHTRFTPAHCGQVFKEILTRFNH</sequence>
<reference evidence="1 2" key="1">
    <citation type="submission" date="2023-02" db="EMBL/GenBank/DDBJ databases">
        <title>Complete genome sequence of a novel bacterium Oceanimonas sp. NTOU-MSR1 isolated from marine coast sediment.</title>
        <authorList>
            <person name="Yang H.-T."/>
            <person name="Chen Y.-L."/>
            <person name="Ho Y.-N."/>
        </authorList>
    </citation>
    <scope>NUCLEOTIDE SEQUENCE [LARGE SCALE GENOMIC DNA]</scope>
    <source>
        <strain evidence="1 2">NTOU-MSR1</strain>
    </source>
</reference>
<dbReference type="Gene3D" id="3.40.50.2000">
    <property type="entry name" value="Glycogen Phosphorylase B"/>
    <property type="match status" value="1"/>
</dbReference>
<dbReference type="RefSeq" id="WP_306760418.1">
    <property type="nucleotide sequence ID" value="NZ_CP118224.1"/>
</dbReference>